<feature type="domain" description="OmpA-like" evidence="7">
    <location>
        <begin position="331"/>
        <end position="445"/>
    </location>
</feature>
<dbReference type="GO" id="GO:0009279">
    <property type="term" value="C:cell outer membrane"/>
    <property type="evidence" value="ECO:0007669"/>
    <property type="project" value="UniProtKB-SubCell"/>
</dbReference>
<dbReference type="OMA" id="PLYDRMM"/>
<comment type="subcellular location">
    <subcellularLocation>
        <location evidence="1">Cell outer membrane</location>
    </subcellularLocation>
</comment>
<feature type="signal peptide" evidence="6">
    <location>
        <begin position="1"/>
        <end position="22"/>
    </location>
</feature>
<protein>
    <submittedName>
        <fullName evidence="8">OmpA family protein</fullName>
    </submittedName>
</protein>
<keyword evidence="6" id="KW-0732">Signal</keyword>
<evidence type="ECO:0000256" key="5">
    <source>
        <dbReference type="SAM" id="MobiDB-lite"/>
    </source>
</evidence>
<dbReference type="InterPro" id="IPR006664">
    <property type="entry name" value="OMP_bac"/>
</dbReference>
<proteinExistence type="predicted"/>
<dbReference type="OrthoDB" id="1108826at2"/>
<evidence type="ECO:0000313" key="10">
    <source>
        <dbReference type="Proteomes" id="UP000441358"/>
    </source>
</evidence>
<keyword evidence="2 4" id="KW-0472">Membrane</keyword>
<dbReference type="CDD" id="cd07185">
    <property type="entry name" value="OmpA_C-like"/>
    <property type="match status" value="1"/>
</dbReference>
<feature type="compositionally biased region" description="Basic and acidic residues" evidence="5">
    <location>
        <begin position="34"/>
        <end position="57"/>
    </location>
</feature>
<dbReference type="PROSITE" id="PS51123">
    <property type="entry name" value="OMPA_2"/>
    <property type="match status" value="1"/>
</dbReference>
<dbReference type="PANTHER" id="PTHR30329:SF21">
    <property type="entry name" value="LIPOPROTEIN YIAD-RELATED"/>
    <property type="match status" value="1"/>
</dbReference>
<dbReference type="PRINTS" id="PR01021">
    <property type="entry name" value="OMPADOMAIN"/>
</dbReference>
<dbReference type="EMBL" id="WKMC01000001">
    <property type="protein sequence ID" value="MRZ48989.1"/>
    <property type="molecule type" value="Genomic_DNA"/>
</dbReference>
<dbReference type="Pfam" id="PF00691">
    <property type="entry name" value="OmpA"/>
    <property type="match status" value="1"/>
</dbReference>
<evidence type="ECO:0000313" key="8">
    <source>
        <dbReference type="EMBL" id="MRZ48989.1"/>
    </source>
</evidence>
<evidence type="ECO:0000256" key="1">
    <source>
        <dbReference type="ARBA" id="ARBA00004442"/>
    </source>
</evidence>
<dbReference type="Proteomes" id="UP000441358">
    <property type="component" value="Unassembled WGS sequence"/>
</dbReference>
<comment type="caution">
    <text evidence="8">The sequence shown here is derived from an EMBL/GenBank/DDBJ whole genome shotgun (WGS) entry which is preliminary data.</text>
</comment>
<accession>A0A395YZJ5</accession>
<keyword evidence="3" id="KW-0998">Cell outer membrane</keyword>
<evidence type="ECO:0000313" key="9">
    <source>
        <dbReference type="EMBL" id="MSB72875.1"/>
    </source>
</evidence>
<dbReference type="SUPFAM" id="SSF103088">
    <property type="entry name" value="OmpA-like"/>
    <property type="match status" value="1"/>
</dbReference>
<reference evidence="10 11" key="1">
    <citation type="journal article" date="2019" name="Nat. Med.">
        <title>A library of human gut bacterial isolates paired with longitudinal multiomics data enables mechanistic microbiome research.</title>
        <authorList>
            <person name="Poyet M."/>
            <person name="Groussin M."/>
            <person name="Gibbons S.M."/>
            <person name="Avila-Pacheco J."/>
            <person name="Jiang X."/>
            <person name="Kearney S.M."/>
            <person name="Perrotta A.R."/>
            <person name="Berdy B."/>
            <person name="Zhao S."/>
            <person name="Lieberman T.D."/>
            <person name="Swanson P.K."/>
            <person name="Smith M."/>
            <person name="Roesemann S."/>
            <person name="Alexander J.E."/>
            <person name="Rich S.A."/>
            <person name="Livny J."/>
            <person name="Vlamakis H."/>
            <person name="Clish C."/>
            <person name="Bullock K."/>
            <person name="Deik A."/>
            <person name="Scott J."/>
            <person name="Pierce K.A."/>
            <person name="Xavier R.J."/>
            <person name="Alm E.J."/>
        </authorList>
    </citation>
    <scope>NUCLEOTIDE SEQUENCE [LARGE SCALE GENOMIC DNA]</scope>
    <source>
        <strain evidence="9 11">BIOML-A20</strain>
        <strain evidence="8 10">BIOML-A32</strain>
    </source>
</reference>
<dbReference type="GO" id="GO:0005975">
    <property type="term" value="P:carbohydrate metabolic process"/>
    <property type="evidence" value="ECO:0007669"/>
    <property type="project" value="UniProtKB-ARBA"/>
</dbReference>
<dbReference type="EMBL" id="WKMO01000004">
    <property type="protein sequence ID" value="MSB72875.1"/>
    <property type="molecule type" value="Genomic_DNA"/>
</dbReference>
<dbReference type="SUPFAM" id="SSF49899">
    <property type="entry name" value="Concanavalin A-like lectins/glucanases"/>
    <property type="match status" value="1"/>
</dbReference>
<dbReference type="InterPro" id="IPR013320">
    <property type="entry name" value="ConA-like_dom_sf"/>
</dbReference>
<dbReference type="PANTHER" id="PTHR30329">
    <property type="entry name" value="STATOR ELEMENT OF FLAGELLAR MOTOR COMPLEX"/>
    <property type="match status" value="1"/>
</dbReference>
<feature type="region of interest" description="Disordered" evidence="5">
    <location>
        <begin position="415"/>
        <end position="437"/>
    </location>
</feature>
<dbReference type="GO" id="GO:0004553">
    <property type="term" value="F:hydrolase activity, hydrolyzing O-glycosyl compounds"/>
    <property type="evidence" value="ECO:0007669"/>
    <property type="project" value="UniProtKB-ARBA"/>
</dbReference>
<evidence type="ECO:0000259" key="7">
    <source>
        <dbReference type="PROSITE" id="PS51123"/>
    </source>
</evidence>
<evidence type="ECO:0000256" key="6">
    <source>
        <dbReference type="SAM" id="SignalP"/>
    </source>
</evidence>
<dbReference type="InterPro" id="IPR006665">
    <property type="entry name" value="OmpA-like"/>
</dbReference>
<dbReference type="Gene3D" id="2.60.120.200">
    <property type="match status" value="1"/>
</dbReference>
<feature type="region of interest" description="Disordered" evidence="5">
    <location>
        <begin position="34"/>
        <end position="106"/>
    </location>
</feature>
<sequence>MKKLVFILSAMLLLIGTMDVQAQWGKKLLKKAGESAKRATERNVERKVEQTVDKAFEGAEDVVTGKGNNNNEKEEPPTSTNSQGNFETMDDGEDVAQQEQQQPQQSLEMTYAKSDFVPGDEIIFEDDVTREQIGEFPSQWDLLKGTVEIAQINGDKVILCVSQDDPVIAPLFDNMKSYLPEKFTLEFDFWVGPFTKKGDDEPENCYIVRFYKPESGSRVQTINLDDWYYSASDHRTRLRWDFIPSSGENSRSGSDDSFRTIPNSWNHFSLSFNQRAMKVYINGIRYANIPNTVAPGHFDIQFYRGGGYFTNNTSIRNIRVAKGAVPLYDRMMSDGKFITYGITFDVGKSTIKPESMGEINRIVKLMTDNPDLRFSVEGHTDSTGNEASNQTLSEARSNAIVGKLVELGISADRLSASGKGQSSPIADNGTDEGRAKNRRVEFVKM</sequence>
<gene>
    <name evidence="8" type="ORF">GKD66_01765</name>
    <name evidence="9" type="ORF">GKD70_06135</name>
</gene>
<dbReference type="AlphaFoldDB" id="A0A395YZJ5"/>
<organism evidence="8 10">
    <name type="scientific">Parabacteroides distasonis</name>
    <dbReference type="NCBI Taxonomy" id="823"/>
    <lineage>
        <taxon>Bacteria</taxon>
        <taxon>Pseudomonadati</taxon>
        <taxon>Bacteroidota</taxon>
        <taxon>Bacteroidia</taxon>
        <taxon>Bacteroidales</taxon>
        <taxon>Tannerellaceae</taxon>
        <taxon>Parabacteroides</taxon>
    </lineage>
</organism>
<dbReference type="InterPro" id="IPR050330">
    <property type="entry name" value="Bact_OuterMem_StrucFunc"/>
</dbReference>
<dbReference type="Gene3D" id="3.30.1330.60">
    <property type="entry name" value="OmpA-like domain"/>
    <property type="match status" value="1"/>
</dbReference>
<dbReference type="Proteomes" id="UP000441609">
    <property type="component" value="Unassembled WGS sequence"/>
</dbReference>
<evidence type="ECO:0000256" key="3">
    <source>
        <dbReference type="ARBA" id="ARBA00023237"/>
    </source>
</evidence>
<dbReference type="InterPro" id="IPR036737">
    <property type="entry name" value="OmpA-like_sf"/>
</dbReference>
<evidence type="ECO:0000313" key="11">
    <source>
        <dbReference type="Proteomes" id="UP000441609"/>
    </source>
</evidence>
<dbReference type="RefSeq" id="WP_005857141.1">
    <property type="nucleotide sequence ID" value="NZ_BQOC01000001.1"/>
</dbReference>
<feature type="chain" id="PRO_5039798932" evidence="6">
    <location>
        <begin position="23"/>
        <end position="445"/>
    </location>
</feature>
<evidence type="ECO:0000256" key="4">
    <source>
        <dbReference type="PROSITE-ProRule" id="PRU00473"/>
    </source>
</evidence>
<name>A0A395YZJ5_PARDI</name>
<evidence type="ECO:0000256" key="2">
    <source>
        <dbReference type="ARBA" id="ARBA00023136"/>
    </source>
</evidence>